<dbReference type="EMBL" id="GBRH01178762">
    <property type="protein sequence ID" value="JAE19134.1"/>
    <property type="molecule type" value="Transcribed_RNA"/>
</dbReference>
<sequence>MPYKKRPTTMIGKLGAAAVRRAPTKYETEARISSLRLPRKSAMVNANTEPIKAP</sequence>
<protein>
    <submittedName>
        <fullName evidence="1">Uncharacterized protein</fullName>
    </submittedName>
</protein>
<name>A0A0A9G6S1_ARUDO</name>
<reference evidence="1" key="1">
    <citation type="submission" date="2014-09" db="EMBL/GenBank/DDBJ databases">
        <authorList>
            <person name="Magalhaes I.L.F."/>
            <person name="Oliveira U."/>
            <person name="Santos F.R."/>
            <person name="Vidigal T.H.D.A."/>
            <person name="Brescovit A.D."/>
            <person name="Santos A.J."/>
        </authorList>
    </citation>
    <scope>NUCLEOTIDE SEQUENCE</scope>
    <source>
        <tissue evidence="1">Shoot tissue taken approximately 20 cm above the soil surface</tissue>
    </source>
</reference>
<evidence type="ECO:0000313" key="1">
    <source>
        <dbReference type="EMBL" id="JAE19134.1"/>
    </source>
</evidence>
<proteinExistence type="predicted"/>
<reference evidence="1" key="2">
    <citation type="journal article" date="2015" name="Data Brief">
        <title>Shoot transcriptome of the giant reed, Arundo donax.</title>
        <authorList>
            <person name="Barrero R.A."/>
            <person name="Guerrero F.D."/>
            <person name="Moolhuijzen P."/>
            <person name="Goolsby J.A."/>
            <person name="Tidwell J."/>
            <person name="Bellgard S.E."/>
            <person name="Bellgard M.I."/>
        </authorList>
    </citation>
    <scope>NUCLEOTIDE SEQUENCE</scope>
    <source>
        <tissue evidence="1">Shoot tissue taken approximately 20 cm above the soil surface</tissue>
    </source>
</reference>
<dbReference type="AlphaFoldDB" id="A0A0A9G6S1"/>
<accession>A0A0A9G6S1</accession>
<organism evidence="1">
    <name type="scientific">Arundo donax</name>
    <name type="common">Giant reed</name>
    <name type="synonym">Donax arundinaceus</name>
    <dbReference type="NCBI Taxonomy" id="35708"/>
    <lineage>
        <taxon>Eukaryota</taxon>
        <taxon>Viridiplantae</taxon>
        <taxon>Streptophyta</taxon>
        <taxon>Embryophyta</taxon>
        <taxon>Tracheophyta</taxon>
        <taxon>Spermatophyta</taxon>
        <taxon>Magnoliopsida</taxon>
        <taxon>Liliopsida</taxon>
        <taxon>Poales</taxon>
        <taxon>Poaceae</taxon>
        <taxon>PACMAD clade</taxon>
        <taxon>Arundinoideae</taxon>
        <taxon>Arundineae</taxon>
        <taxon>Arundo</taxon>
    </lineage>
</organism>